<comment type="caution">
    <text evidence="1">The sequence shown here is derived from an EMBL/GenBank/DDBJ whole genome shotgun (WGS) entry which is preliminary data.</text>
</comment>
<proteinExistence type="predicted"/>
<organism evidence="1 2">
    <name type="scientific">Leptospira broomii serovar Hurstbridge str. 5399</name>
    <dbReference type="NCBI Taxonomy" id="1049789"/>
    <lineage>
        <taxon>Bacteria</taxon>
        <taxon>Pseudomonadati</taxon>
        <taxon>Spirochaetota</taxon>
        <taxon>Spirochaetia</taxon>
        <taxon>Leptospirales</taxon>
        <taxon>Leptospiraceae</taxon>
        <taxon>Leptospira</taxon>
    </lineage>
</organism>
<reference evidence="1" key="1">
    <citation type="submission" date="2013-05" db="EMBL/GenBank/DDBJ databases">
        <authorList>
            <person name="Harkins D.M."/>
            <person name="Durkin A.S."/>
            <person name="Brinkac L.M."/>
            <person name="Haft D.H."/>
            <person name="Selengut J.D."/>
            <person name="Sanka R."/>
            <person name="DePew J."/>
            <person name="Purushe J."/>
            <person name="Hartskeerl R.A."/>
            <person name="Ahmed A."/>
            <person name="van der Linden H."/>
            <person name="Goris M.G.A."/>
            <person name="Vinetz J.M."/>
            <person name="Sutton G.G."/>
            <person name="Nierman W.C."/>
            <person name="Fouts D.E."/>
        </authorList>
    </citation>
    <scope>NUCLEOTIDE SEQUENCE [LARGE SCALE GENOMIC DNA]</scope>
    <source>
        <strain evidence="1">5399</strain>
    </source>
</reference>
<dbReference type="STRING" id="1049789.LEP1GSC050_4266"/>
<dbReference type="Proteomes" id="UP000015454">
    <property type="component" value="Unassembled WGS sequence"/>
</dbReference>
<dbReference type="EMBL" id="AHMO02000008">
    <property type="protein sequence ID" value="EQA44309.1"/>
    <property type="molecule type" value="Genomic_DNA"/>
</dbReference>
<keyword evidence="2" id="KW-1185">Reference proteome</keyword>
<evidence type="ECO:0000313" key="2">
    <source>
        <dbReference type="Proteomes" id="UP000015454"/>
    </source>
</evidence>
<sequence length="56" mass="6569">MAISFGARKILRNPFFEFSSDSEALFVRPLGKISFIRKEKRTCRGRDPYRKFLVNA</sequence>
<protein>
    <submittedName>
        <fullName evidence="1">Uncharacterized protein</fullName>
    </submittedName>
</protein>
<accession>T0GBW4</accession>
<evidence type="ECO:0000313" key="1">
    <source>
        <dbReference type="EMBL" id="EQA44309.1"/>
    </source>
</evidence>
<name>T0GBW4_9LEPT</name>
<dbReference type="AlphaFoldDB" id="T0GBW4"/>
<gene>
    <name evidence="1" type="ORF">LEP1GSC050_4266</name>
</gene>